<protein>
    <submittedName>
        <fullName evidence="3">BACON domain-containing protein</fullName>
    </submittedName>
</protein>
<evidence type="ECO:0000313" key="3">
    <source>
        <dbReference type="EMBL" id="MBD0824932.1"/>
    </source>
</evidence>
<dbReference type="RefSeq" id="WP_188224226.1">
    <property type="nucleotide sequence ID" value="NZ_JACVXD010000008.1"/>
</dbReference>
<evidence type="ECO:0000256" key="1">
    <source>
        <dbReference type="SAM" id="SignalP"/>
    </source>
</evidence>
<dbReference type="AlphaFoldDB" id="A0A8J6PYR3"/>
<dbReference type="InterPro" id="IPR013783">
    <property type="entry name" value="Ig-like_fold"/>
</dbReference>
<feature type="domain" description="BACON" evidence="2">
    <location>
        <begin position="68"/>
        <end position="127"/>
    </location>
</feature>
<dbReference type="PROSITE" id="PS51257">
    <property type="entry name" value="PROKAR_LIPOPROTEIN"/>
    <property type="match status" value="1"/>
</dbReference>
<name>A0A8J6PYR3_9FLAO</name>
<feature type="signal peptide" evidence="1">
    <location>
        <begin position="1"/>
        <end position="30"/>
    </location>
</feature>
<keyword evidence="1" id="KW-0732">Signal</keyword>
<keyword evidence="4" id="KW-1185">Reference proteome</keyword>
<proteinExistence type="predicted"/>
<organism evidence="3 4">
    <name type="scientific">Aestuariibaculum marinum</name>
    <dbReference type="NCBI Taxonomy" id="2683592"/>
    <lineage>
        <taxon>Bacteria</taxon>
        <taxon>Pseudomonadati</taxon>
        <taxon>Bacteroidota</taxon>
        <taxon>Flavobacteriia</taxon>
        <taxon>Flavobacteriales</taxon>
        <taxon>Flavobacteriaceae</taxon>
    </lineage>
</organism>
<dbReference type="Pfam" id="PF13004">
    <property type="entry name" value="BACON"/>
    <property type="match status" value="2"/>
</dbReference>
<feature type="chain" id="PRO_5035305278" evidence="1">
    <location>
        <begin position="31"/>
        <end position="409"/>
    </location>
</feature>
<dbReference type="Gene3D" id="2.60.40.10">
    <property type="entry name" value="Immunoglobulins"/>
    <property type="match status" value="2"/>
</dbReference>
<sequence>MKNLNIVFSNKALKLFALLAVLFVSVSCDNDDEITEEPYFTIEENPTGLSVDINGLTQSYVVRSNQPWKIVSQEATDWVKAFPSEGEDDGIFKFIVNENNTFDDRVVNFAFVVNGKEQPALFRIEQEANVPFIIVENSEAGVSVPSAGGEFQINLSANVDWAYNIVDGDWISEVEVTESAIKLSALKNRRAERTATLTVSSAEHPALTKTITITQLDGSIVIQEDFEWLAYGDNVLYITSSTGAVRMDSWTNEEMDRGWSSTPNTFSNNQRLVYARTGFVSLGKTKYGGDLISPKFEVLDGETTVKVTFKAAPYQTKGGTQDDNILNISVVGPGTPSVESLIIDNWPDYEADPNCTEIWKAPSAIYSFTITGATAETQLKLLGGDYNLDGVGKGKNRIFLDDIKVEIIE</sequence>
<gene>
    <name evidence="3" type="ORF">ICJ85_12980</name>
</gene>
<accession>A0A8J6PYR3</accession>
<dbReference type="EMBL" id="JACVXD010000008">
    <property type="protein sequence ID" value="MBD0824932.1"/>
    <property type="molecule type" value="Genomic_DNA"/>
</dbReference>
<dbReference type="CDD" id="cd14948">
    <property type="entry name" value="BACON"/>
    <property type="match status" value="2"/>
</dbReference>
<comment type="caution">
    <text evidence="3">The sequence shown here is derived from an EMBL/GenBank/DDBJ whole genome shotgun (WGS) entry which is preliminary data.</text>
</comment>
<reference evidence="3 4" key="1">
    <citation type="journal article" date="2018" name="J. Microbiol.">
        <title>Aestuariibaculum marinum sp. nov., a marine bacterium isolated from seawater in South Korea.</title>
        <authorList>
            <person name="Choi J."/>
            <person name="Lee D."/>
            <person name="Jang J.H."/>
            <person name="Cha S."/>
            <person name="Seo T."/>
        </authorList>
    </citation>
    <scope>NUCLEOTIDE SEQUENCE [LARGE SCALE GENOMIC DNA]</scope>
    <source>
        <strain evidence="3 4">IP7</strain>
    </source>
</reference>
<evidence type="ECO:0000259" key="2">
    <source>
        <dbReference type="Pfam" id="PF13004"/>
    </source>
</evidence>
<evidence type="ECO:0000313" key="4">
    <source>
        <dbReference type="Proteomes" id="UP000621516"/>
    </source>
</evidence>
<dbReference type="Proteomes" id="UP000621516">
    <property type="component" value="Unassembled WGS sequence"/>
</dbReference>
<dbReference type="InterPro" id="IPR024361">
    <property type="entry name" value="BACON"/>
</dbReference>
<feature type="domain" description="BACON" evidence="2">
    <location>
        <begin position="166"/>
        <end position="215"/>
    </location>
</feature>